<evidence type="ECO:0000313" key="2">
    <source>
        <dbReference type="Proteomes" id="UP000305401"/>
    </source>
</evidence>
<gene>
    <name evidence="1" type="ORF">E5990_11545</name>
</gene>
<evidence type="ECO:0000313" key="1">
    <source>
        <dbReference type="EMBL" id="THG36594.1"/>
    </source>
</evidence>
<sequence length="86" mass="9786">QLVTKVKNNMKNSLMSVADKIMLRKRALVESVNDELKNIAQIEHSRHRSFANFITNALSAIAAYCFFPKKPSISLEFVSDNQLTLF</sequence>
<name>A0AC61S224_9BACT</name>
<comment type="caution">
    <text evidence="1">The sequence shown here is derived from an EMBL/GenBank/DDBJ whole genome shotgun (WGS) entry which is preliminary data.</text>
</comment>
<dbReference type="Proteomes" id="UP000305401">
    <property type="component" value="Unassembled WGS sequence"/>
</dbReference>
<feature type="non-terminal residue" evidence="1">
    <location>
        <position position="1"/>
    </location>
</feature>
<accession>A0AC61S224</accession>
<organism evidence="1 2">
    <name type="scientific">Muribaculum caecicola</name>
    <dbReference type="NCBI Taxonomy" id="3038144"/>
    <lineage>
        <taxon>Bacteria</taxon>
        <taxon>Pseudomonadati</taxon>
        <taxon>Bacteroidota</taxon>
        <taxon>Bacteroidia</taxon>
        <taxon>Bacteroidales</taxon>
        <taxon>Muribaculaceae</taxon>
        <taxon>Muribaculum</taxon>
    </lineage>
</organism>
<proteinExistence type="predicted"/>
<protein>
    <submittedName>
        <fullName evidence="1">IS982 family transposase</fullName>
    </submittedName>
</protein>
<reference evidence="1" key="1">
    <citation type="submission" date="2019-04" db="EMBL/GenBank/DDBJ databases">
        <title>Microbes associate with the intestines of laboratory mice.</title>
        <authorList>
            <person name="Navarre W."/>
            <person name="Wong E."/>
            <person name="Huang K.C."/>
            <person name="Tropini C."/>
            <person name="Ng K."/>
            <person name="Yu B."/>
        </authorList>
    </citation>
    <scope>NUCLEOTIDE SEQUENCE</scope>
    <source>
        <strain evidence="1">NM86_A22</strain>
    </source>
</reference>
<keyword evidence="2" id="KW-1185">Reference proteome</keyword>
<dbReference type="EMBL" id="SSTG01000312">
    <property type="protein sequence ID" value="THG36594.1"/>
    <property type="molecule type" value="Genomic_DNA"/>
</dbReference>